<gene>
    <name evidence="2" type="ORF">Amon01_000755300</name>
</gene>
<reference evidence="2" key="1">
    <citation type="submission" date="2023-04" db="EMBL/GenBank/DDBJ databases">
        <title>Ambrosiozyma monospora NBRC 1965.</title>
        <authorList>
            <person name="Ichikawa N."/>
            <person name="Sato H."/>
            <person name="Tonouchi N."/>
        </authorList>
    </citation>
    <scope>NUCLEOTIDE SEQUENCE</scope>
    <source>
        <strain evidence="2">NBRC 1965</strain>
    </source>
</reference>
<accession>A0A9W7DJV5</accession>
<dbReference type="AlphaFoldDB" id="A0A9W7DJV5"/>
<evidence type="ECO:0000313" key="2">
    <source>
        <dbReference type="EMBL" id="GMG55418.1"/>
    </source>
</evidence>
<keyword evidence="1" id="KW-1133">Transmembrane helix</keyword>
<dbReference type="Proteomes" id="UP001165063">
    <property type="component" value="Unassembled WGS sequence"/>
</dbReference>
<feature type="transmembrane region" description="Helical" evidence="1">
    <location>
        <begin position="80"/>
        <end position="100"/>
    </location>
</feature>
<organism evidence="2 3">
    <name type="scientific">Ambrosiozyma monospora</name>
    <name type="common">Yeast</name>
    <name type="synonym">Endomycopsis monosporus</name>
    <dbReference type="NCBI Taxonomy" id="43982"/>
    <lineage>
        <taxon>Eukaryota</taxon>
        <taxon>Fungi</taxon>
        <taxon>Dikarya</taxon>
        <taxon>Ascomycota</taxon>
        <taxon>Saccharomycotina</taxon>
        <taxon>Pichiomycetes</taxon>
        <taxon>Pichiales</taxon>
        <taxon>Pichiaceae</taxon>
        <taxon>Ambrosiozyma</taxon>
    </lineage>
</organism>
<protein>
    <submittedName>
        <fullName evidence="2">Unnamed protein product</fullName>
    </submittedName>
</protein>
<feature type="transmembrane region" description="Helical" evidence="1">
    <location>
        <begin position="172"/>
        <end position="193"/>
    </location>
</feature>
<evidence type="ECO:0000256" key="1">
    <source>
        <dbReference type="SAM" id="Phobius"/>
    </source>
</evidence>
<keyword evidence="3" id="KW-1185">Reference proteome</keyword>
<comment type="caution">
    <text evidence="2">The sequence shown here is derived from an EMBL/GenBank/DDBJ whole genome shotgun (WGS) entry which is preliminary data.</text>
</comment>
<dbReference type="EMBL" id="BSXU01005666">
    <property type="protein sequence ID" value="GMG55418.1"/>
    <property type="molecule type" value="Genomic_DNA"/>
</dbReference>
<keyword evidence="1" id="KW-0472">Membrane</keyword>
<proteinExistence type="predicted"/>
<name>A0A9W7DJV5_AMBMO</name>
<sequence>MIGYLLVYIVLPYYKQAHYLIHIPTIILSIALNPTNQPKHEVLLGGSTNLNSAFILLLTISLVLVAVMSKLFVPFRLTCWFLFTHASTAVALAILSTSVISNVCTAAIRWLPAVGIAFPSDQVPVSLTQWGEKKFILHAANTCCRKHLCSLEAIILHADDAWLKLVQIVDNANTGLVTLLIILLVVENLYAHWKLSKDSPRRRDPVPEDAAHVTNNTNVQVNNLGEHHFHTTAYSSLPSVKHMS</sequence>
<keyword evidence="1" id="KW-0812">Transmembrane</keyword>
<evidence type="ECO:0000313" key="3">
    <source>
        <dbReference type="Proteomes" id="UP001165063"/>
    </source>
</evidence>
<feature type="transmembrane region" description="Helical" evidence="1">
    <location>
        <begin position="53"/>
        <end position="73"/>
    </location>
</feature>